<feature type="non-terminal residue" evidence="2">
    <location>
        <position position="68"/>
    </location>
</feature>
<evidence type="ECO:0000313" key="3">
    <source>
        <dbReference type="Proteomes" id="UP000054270"/>
    </source>
</evidence>
<organism evidence="2 3">
    <name type="scientific">Hypholoma sublateritium (strain FD-334 SS-4)</name>
    <dbReference type="NCBI Taxonomy" id="945553"/>
    <lineage>
        <taxon>Eukaryota</taxon>
        <taxon>Fungi</taxon>
        <taxon>Dikarya</taxon>
        <taxon>Basidiomycota</taxon>
        <taxon>Agaricomycotina</taxon>
        <taxon>Agaricomycetes</taxon>
        <taxon>Agaricomycetidae</taxon>
        <taxon>Agaricales</taxon>
        <taxon>Agaricineae</taxon>
        <taxon>Strophariaceae</taxon>
        <taxon>Hypholoma</taxon>
    </lineage>
</organism>
<dbReference type="InterPro" id="IPR023780">
    <property type="entry name" value="Chromo_domain"/>
</dbReference>
<keyword evidence="3" id="KW-1185">Reference proteome</keyword>
<accession>A0A0D2N9D1</accession>
<feature type="domain" description="Chromo" evidence="1">
    <location>
        <begin position="16"/>
        <end position="68"/>
    </location>
</feature>
<dbReference type="AlphaFoldDB" id="A0A0D2N9D1"/>
<reference evidence="3" key="1">
    <citation type="submission" date="2014-04" db="EMBL/GenBank/DDBJ databases">
        <title>Evolutionary Origins and Diversification of the Mycorrhizal Mutualists.</title>
        <authorList>
            <consortium name="DOE Joint Genome Institute"/>
            <consortium name="Mycorrhizal Genomics Consortium"/>
            <person name="Kohler A."/>
            <person name="Kuo A."/>
            <person name="Nagy L.G."/>
            <person name="Floudas D."/>
            <person name="Copeland A."/>
            <person name="Barry K.W."/>
            <person name="Cichocki N."/>
            <person name="Veneault-Fourrey C."/>
            <person name="LaButti K."/>
            <person name="Lindquist E.A."/>
            <person name="Lipzen A."/>
            <person name="Lundell T."/>
            <person name="Morin E."/>
            <person name="Murat C."/>
            <person name="Riley R."/>
            <person name="Ohm R."/>
            <person name="Sun H."/>
            <person name="Tunlid A."/>
            <person name="Henrissat B."/>
            <person name="Grigoriev I.V."/>
            <person name="Hibbett D.S."/>
            <person name="Martin F."/>
        </authorList>
    </citation>
    <scope>NUCLEOTIDE SEQUENCE [LARGE SCALE GENOMIC DNA]</scope>
    <source>
        <strain evidence="3">FD-334 SS-4</strain>
    </source>
</reference>
<protein>
    <recommendedName>
        <fullName evidence="1">Chromo domain-containing protein</fullName>
    </recommendedName>
</protein>
<name>A0A0D2N9D1_HYPSF</name>
<evidence type="ECO:0000313" key="2">
    <source>
        <dbReference type="EMBL" id="KJA15699.1"/>
    </source>
</evidence>
<dbReference type="Gene3D" id="2.40.50.40">
    <property type="match status" value="1"/>
</dbReference>
<feature type="non-terminal residue" evidence="2">
    <location>
        <position position="1"/>
    </location>
</feature>
<dbReference type="GO" id="GO:0006338">
    <property type="term" value="P:chromatin remodeling"/>
    <property type="evidence" value="ECO:0007669"/>
    <property type="project" value="UniProtKB-ARBA"/>
</dbReference>
<gene>
    <name evidence="2" type="ORF">HYPSUDRAFT_122528</name>
</gene>
<evidence type="ECO:0000259" key="1">
    <source>
        <dbReference type="PROSITE" id="PS50013"/>
    </source>
</evidence>
<proteinExistence type="predicted"/>
<dbReference type="PROSITE" id="PS50013">
    <property type="entry name" value="CHROMO_2"/>
    <property type="match status" value="1"/>
</dbReference>
<dbReference type="InterPro" id="IPR016197">
    <property type="entry name" value="Chromo-like_dom_sf"/>
</dbReference>
<dbReference type="Pfam" id="PF00385">
    <property type="entry name" value="Chromo"/>
    <property type="match status" value="1"/>
</dbReference>
<dbReference type="InterPro" id="IPR000953">
    <property type="entry name" value="Chromo/chromo_shadow_dom"/>
</dbReference>
<dbReference type="OrthoDB" id="2447764at2759"/>
<dbReference type="SUPFAM" id="SSF54160">
    <property type="entry name" value="Chromo domain-like"/>
    <property type="match status" value="1"/>
</dbReference>
<sequence>VVYRVRLPDTYPMHPYEVEAIIGHRLLGRKTGNRRQFLVRWAGYGPADDSWISEYDLRNAPEVKLEYL</sequence>
<dbReference type="EMBL" id="KN817637">
    <property type="protein sequence ID" value="KJA15699.1"/>
    <property type="molecule type" value="Genomic_DNA"/>
</dbReference>
<dbReference type="STRING" id="945553.A0A0D2N9D1"/>
<dbReference type="Proteomes" id="UP000054270">
    <property type="component" value="Unassembled WGS sequence"/>
</dbReference>
<dbReference type="SMART" id="SM00298">
    <property type="entry name" value="CHROMO"/>
    <property type="match status" value="1"/>
</dbReference>